<proteinExistence type="predicted"/>
<dbReference type="AlphaFoldDB" id="A0A8S3T8Y7"/>
<gene>
    <name evidence="1" type="ORF">MEDL_39987</name>
</gene>
<sequence length="270" mass="30316">MPSCFCYHIKCFDDNVYTKAPVLYIMQKPREDVAQVFVECLEKENQGHLHLKLSYEAYGLDERGQENHQEATQSWLCDCSLAGKQAYQREEAGQERTSDTHTGLPCAGVPNLHSYPGTVTTMVSTAPGSTPDCERYMADKIVYTGNVWDYAKAHLLAIINGTEWEAGQGYTEGSEMVSGLRHITDYIVKLQPYLYEQAKNSKECKGTDYNIDGSTVNYVICSLKNKALTVAFDYLTEQDIEVETLVIDGIVLYKDNVPPKLFSWVLAVCS</sequence>
<evidence type="ECO:0000313" key="1">
    <source>
        <dbReference type="EMBL" id="CAG2226839.1"/>
    </source>
</evidence>
<evidence type="ECO:0000313" key="2">
    <source>
        <dbReference type="Proteomes" id="UP000683360"/>
    </source>
</evidence>
<accession>A0A8S3T8Y7</accession>
<dbReference type="EMBL" id="CAJPWZ010001945">
    <property type="protein sequence ID" value="CAG2226839.1"/>
    <property type="molecule type" value="Genomic_DNA"/>
</dbReference>
<reference evidence="1" key="1">
    <citation type="submission" date="2021-03" db="EMBL/GenBank/DDBJ databases">
        <authorList>
            <person name="Bekaert M."/>
        </authorList>
    </citation>
    <scope>NUCLEOTIDE SEQUENCE</scope>
</reference>
<organism evidence="1 2">
    <name type="scientific">Mytilus edulis</name>
    <name type="common">Blue mussel</name>
    <dbReference type="NCBI Taxonomy" id="6550"/>
    <lineage>
        <taxon>Eukaryota</taxon>
        <taxon>Metazoa</taxon>
        <taxon>Spiralia</taxon>
        <taxon>Lophotrochozoa</taxon>
        <taxon>Mollusca</taxon>
        <taxon>Bivalvia</taxon>
        <taxon>Autobranchia</taxon>
        <taxon>Pteriomorphia</taxon>
        <taxon>Mytilida</taxon>
        <taxon>Mytiloidea</taxon>
        <taxon>Mytilidae</taxon>
        <taxon>Mytilinae</taxon>
        <taxon>Mytilus</taxon>
    </lineage>
</organism>
<keyword evidence="2" id="KW-1185">Reference proteome</keyword>
<comment type="caution">
    <text evidence="1">The sequence shown here is derived from an EMBL/GenBank/DDBJ whole genome shotgun (WGS) entry which is preliminary data.</text>
</comment>
<protein>
    <submittedName>
        <fullName evidence="1">Uncharacterized protein</fullName>
    </submittedName>
</protein>
<dbReference type="Proteomes" id="UP000683360">
    <property type="component" value="Unassembled WGS sequence"/>
</dbReference>
<name>A0A8S3T8Y7_MYTED</name>